<sequence>MFRFKILAALCLCGCAEEKRTDTSPGNVREEAQFHDAGYLYFAESLDWLANCQETSIPKFKKLWTGIDAIWDNPYFVITKVCIILENGWKIQHRPWDDFLQ</sequence>
<organism evidence="1 2">
    <name type="scientific">Blautia hominis</name>
    <dbReference type="NCBI Taxonomy" id="2025493"/>
    <lineage>
        <taxon>Bacteria</taxon>
        <taxon>Bacillati</taxon>
        <taxon>Bacillota</taxon>
        <taxon>Clostridia</taxon>
        <taxon>Lachnospirales</taxon>
        <taxon>Lachnospiraceae</taxon>
        <taxon>Blautia</taxon>
    </lineage>
</organism>
<protein>
    <submittedName>
        <fullName evidence="1">Uncharacterized protein</fullName>
    </submittedName>
</protein>
<proteinExistence type="predicted"/>
<gene>
    <name evidence="1" type="ORF">K040078D81_23630</name>
</gene>
<dbReference type="EMBL" id="BAABYW010000001">
    <property type="protein sequence ID" value="GAA6408246.1"/>
    <property type="molecule type" value="Genomic_DNA"/>
</dbReference>
<keyword evidence="2" id="KW-1185">Reference proteome</keyword>
<name>A0ABQ0B9W0_9FIRM</name>
<evidence type="ECO:0000313" key="1">
    <source>
        <dbReference type="EMBL" id="GAA6408246.1"/>
    </source>
</evidence>
<evidence type="ECO:0000313" key="2">
    <source>
        <dbReference type="Proteomes" id="UP001600943"/>
    </source>
</evidence>
<accession>A0ABQ0B9W0</accession>
<comment type="caution">
    <text evidence="1">The sequence shown here is derived from an EMBL/GenBank/DDBJ whole genome shotgun (WGS) entry which is preliminary data.</text>
</comment>
<dbReference type="Proteomes" id="UP001600943">
    <property type="component" value="Unassembled WGS sequence"/>
</dbReference>
<reference evidence="1 2" key="1">
    <citation type="submission" date="2024-04" db="EMBL/GenBank/DDBJ databases">
        <title>Defined microbial consortia suppress multidrug-resistant proinflammatory Enterobacteriaceae via ecological control.</title>
        <authorList>
            <person name="Furuichi M."/>
            <person name="Kawaguchi T."/>
            <person name="Pust M."/>
            <person name="Yasuma K."/>
            <person name="Plichta D."/>
            <person name="Hasegawa N."/>
            <person name="Ohya T."/>
            <person name="Bhattarai S."/>
            <person name="Sasajima S."/>
            <person name="Aoto Y."/>
            <person name="Tuganbaev T."/>
            <person name="Yaginuma M."/>
            <person name="Ueda M."/>
            <person name="Okahashi N."/>
            <person name="Amafuji K."/>
            <person name="Kiridooshi Y."/>
            <person name="Sugita K."/>
            <person name="Strazar M."/>
            <person name="Skelly A."/>
            <person name="Suda W."/>
            <person name="Hattori M."/>
            <person name="Nakamoto N."/>
            <person name="Caballero S."/>
            <person name="Norman J."/>
            <person name="Olle B."/>
            <person name="Tanoue T."/>
            <person name="Arita M."/>
            <person name="Bucci V."/>
            <person name="Atarashi K."/>
            <person name="Xavier R."/>
            <person name="Honda K."/>
        </authorList>
    </citation>
    <scope>NUCLEOTIDE SEQUENCE [LARGE SCALE GENOMIC DNA]</scope>
    <source>
        <strain evidence="2">k04-0078-D8-1</strain>
    </source>
</reference>